<dbReference type="PROSITE" id="PS50206">
    <property type="entry name" value="RHODANESE_3"/>
    <property type="match status" value="1"/>
</dbReference>
<comment type="subcellular location">
    <subcellularLocation>
        <location evidence="1">Cell membrane</location>
        <topology evidence="1">Multi-pass membrane protein</topology>
    </subcellularLocation>
</comment>
<proteinExistence type="predicted"/>
<gene>
    <name evidence="8" type="ORF">SAMN05192549_10597</name>
</gene>
<dbReference type="EMBL" id="FRCX01000005">
    <property type="protein sequence ID" value="SHN16681.1"/>
    <property type="molecule type" value="Genomic_DNA"/>
</dbReference>
<feature type="domain" description="Rhodanese" evidence="7">
    <location>
        <begin position="217"/>
        <end position="308"/>
    </location>
</feature>
<feature type="transmembrane region" description="Helical" evidence="6">
    <location>
        <begin position="49"/>
        <end position="68"/>
    </location>
</feature>
<dbReference type="Gene3D" id="3.40.250.10">
    <property type="entry name" value="Rhodanese-like domain"/>
    <property type="match status" value="1"/>
</dbReference>
<dbReference type="Proteomes" id="UP000184339">
    <property type="component" value="Unassembled WGS sequence"/>
</dbReference>
<dbReference type="Pfam" id="PF00581">
    <property type="entry name" value="Rhodanese"/>
    <property type="match status" value="1"/>
</dbReference>
<dbReference type="SUPFAM" id="SSF52821">
    <property type="entry name" value="Rhodanese/Cell cycle control phosphatase"/>
    <property type="match status" value="1"/>
</dbReference>
<dbReference type="InterPro" id="IPR032816">
    <property type="entry name" value="VTT_dom"/>
</dbReference>
<dbReference type="Pfam" id="PF09335">
    <property type="entry name" value="VTT_dom"/>
    <property type="match status" value="1"/>
</dbReference>
<reference evidence="9" key="1">
    <citation type="submission" date="2016-11" db="EMBL/GenBank/DDBJ databases">
        <authorList>
            <person name="Varghese N."/>
            <person name="Submissions S."/>
        </authorList>
    </citation>
    <scope>NUCLEOTIDE SEQUENCE [LARGE SCALE GENOMIC DNA]</scope>
    <source>
        <strain evidence="9">Sac-22</strain>
    </source>
</reference>
<evidence type="ECO:0000256" key="3">
    <source>
        <dbReference type="ARBA" id="ARBA00022692"/>
    </source>
</evidence>
<keyword evidence="2" id="KW-1003">Cell membrane</keyword>
<evidence type="ECO:0000256" key="4">
    <source>
        <dbReference type="ARBA" id="ARBA00022989"/>
    </source>
</evidence>
<protein>
    <submittedName>
        <fullName evidence="8">Membrane protein DedA, SNARE-associated domain</fullName>
    </submittedName>
</protein>
<evidence type="ECO:0000259" key="7">
    <source>
        <dbReference type="PROSITE" id="PS50206"/>
    </source>
</evidence>
<sequence length="318" mass="34230">MANLILLLQEYGVLIVFGVVLVEQIGLPIPAFPILIVAGAMSIDGDTHWPAVLAVSMIACLISDYFWFRAGQYYGKRILKLLCKISLSPDYCVSQTEDNFNRWGPKALIVAKFIPGFNTIAPPLAGAMGTRGGTFLGFSLLGGLLWSGAGIALGAFFHTSVDQLLDILSTMGTTALIVLGVLLALFVAFKYVERKRFRQSVEIERITIDGFKQLLEQGTEPILIDARSATAQMLDPAVPGALLFNGGELNPDALGLDKGRHIIVYCSCPNDVTAAHVAKGLISQGYHRARPLHGGLDAWNAAFRAPRDTLAEDNTASA</sequence>
<evidence type="ECO:0000256" key="2">
    <source>
        <dbReference type="ARBA" id="ARBA00022475"/>
    </source>
</evidence>
<keyword evidence="4 6" id="KW-1133">Transmembrane helix</keyword>
<evidence type="ECO:0000313" key="9">
    <source>
        <dbReference type="Proteomes" id="UP000184339"/>
    </source>
</evidence>
<accession>A0A1M7PHZ6</accession>
<dbReference type="PANTHER" id="PTHR42709:SF6">
    <property type="entry name" value="UNDECAPRENYL PHOSPHATE TRANSPORTER A"/>
    <property type="match status" value="1"/>
</dbReference>
<evidence type="ECO:0000256" key="1">
    <source>
        <dbReference type="ARBA" id="ARBA00004651"/>
    </source>
</evidence>
<feature type="transmembrane region" description="Helical" evidence="6">
    <location>
        <begin position="169"/>
        <end position="189"/>
    </location>
</feature>
<keyword evidence="9" id="KW-1185">Reference proteome</keyword>
<dbReference type="OrthoDB" id="21108at2"/>
<dbReference type="InterPro" id="IPR001763">
    <property type="entry name" value="Rhodanese-like_dom"/>
</dbReference>
<dbReference type="GO" id="GO:0005886">
    <property type="term" value="C:plasma membrane"/>
    <property type="evidence" value="ECO:0007669"/>
    <property type="project" value="UniProtKB-SubCell"/>
</dbReference>
<dbReference type="PANTHER" id="PTHR42709">
    <property type="entry name" value="ALKALINE PHOSPHATASE LIKE PROTEIN"/>
    <property type="match status" value="1"/>
</dbReference>
<feature type="transmembrane region" description="Helical" evidence="6">
    <location>
        <begin position="12"/>
        <end position="43"/>
    </location>
</feature>
<dbReference type="InterPro" id="IPR051311">
    <property type="entry name" value="DedA_domain"/>
</dbReference>
<dbReference type="RefSeq" id="WP_072784804.1">
    <property type="nucleotide sequence ID" value="NZ_FRCX01000005.1"/>
</dbReference>
<evidence type="ECO:0000256" key="6">
    <source>
        <dbReference type="SAM" id="Phobius"/>
    </source>
</evidence>
<keyword evidence="3 6" id="KW-0812">Transmembrane</keyword>
<dbReference type="SMART" id="SM00450">
    <property type="entry name" value="RHOD"/>
    <property type="match status" value="1"/>
</dbReference>
<dbReference type="AlphaFoldDB" id="A0A1M7PHZ6"/>
<evidence type="ECO:0000313" key="8">
    <source>
        <dbReference type="EMBL" id="SHN16681.1"/>
    </source>
</evidence>
<organism evidence="8 9">
    <name type="scientific">Duganella sacchari</name>
    <dbReference type="NCBI Taxonomy" id="551987"/>
    <lineage>
        <taxon>Bacteria</taxon>
        <taxon>Pseudomonadati</taxon>
        <taxon>Pseudomonadota</taxon>
        <taxon>Betaproteobacteria</taxon>
        <taxon>Burkholderiales</taxon>
        <taxon>Oxalobacteraceae</taxon>
        <taxon>Telluria group</taxon>
        <taxon>Duganella</taxon>
    </lineage>
</organism>
<feature type="transmembrane region" description="Helical" evidence="6">
    <location>
        <begin position="135"/>
        <end position="157"/>
    </location>
</feature>
<keyword evidence="5 6" id="KW-0472">Membrane</keyword>
<name>A0A1M7PHZ6_9BURK</name>
<evidence type="ECO:0000256" key="5">
    <source>
        <dbReference type="ARBA" id="ARBA00023136"/>
    </source>
</evidence>
<dbReference type="STRING" id="551987.SAMN05192549_10597"/>
<dbReference type="InterPro" id="IPR036873">
    <property type="entry name" value="Rhodanese-like_dom_sf"/>
</dbReference>